<name>A0ABQ7QS55_PLUXY</name>
<comment type="caution">
    <text evidence="2">The sequence shown here is derived from an EMBL/GenBank/DDBJ whole genome shotgun (WGS) entry which is preliminary data.</text>
</comment>
<sequence length="50" mass="5787">RIPHYEGAPAKTNKRQSDVTRMHLLASREWTRVDASSVDAGQSRRPLRKR</sequence>
<accession>A0ABQ7QS55</accession>
<evidence type="ECO:0000313" key="2">
    <source>
        <dbReference type="EMBL" id="KAG7307856.1"/>
    </source>
</evidence>
<proteinExistence type="predicted"/>
<protein>
    <submittedName>
        <fullName evidence="2">Uncharacterized protein</fullName>
    </submittedName>
</protein>
<feature type="non-terminal residue" evidence="2">
    <location>
        <position position="1"/>
    </location>
</feature>
<dbReference type="Proteomes" id="UP000823941">
    <property type="component" value="Chromosome 9"/>
</dbReference>
<evidence type="ECO:0000256" key="1">
    <source>
        <dbReference type="SAM" id="MobiDB-lite"/>
    </source>
</evidence>
<keyword evidence="3" id="KW-1185">Reference proteome</keyword>
<reference evidence="2 3" key="1">
    <citation type="submission" date="2021-06" db="EMBL/GenBank/DDBJ databases">
        <title>A haploid diamondback moth (Plutella xylostella L.) genome assembly resolves 31 chromosomes and identifies a diamide resistance mutation.</title>
        <authorList>
            <person name="Ward C.M."/>
            <person name="Perry K.D."/>
            <person name="Baker G."/>
            <person name="Powis K."/>
            <person name="Heckel D.G."/>
            <person name="Baxter S.W."/>
        </authorList>
    </citation>
    <scope>NUCLEOTIDE SEQUENCE [LARGE SCALE GENOMIC DNA]</scope>
    <source>
        <strain evidence="2 3">LV</strain>
        <tissue evidence="2">Single pupa</tissue>
    </source>
</reference>
<feature type="region of interest" description="Disordered" evidence="1">
    <location>
        <begin position="1"/>
        <end position="20"/>
    </location>
</feature>
<dbReference type="EMBL" id="JAHIBW010000009">
    <property type="protein sequence ID" value="KAG7307856.1"/>
    <property type="molecule type" value="Genomic_DNA"/>
</dbReference>
<organism evidence="2 3">
    <name type="scientific">Plutella xylostella</name>
    <name type="common">Diamondback moth</name>
    <name type="synonym">Plutella maculipennis</name>
    <dbReference type="NCBI Taxonomy" id="51655"/>
    <lineage>
        <taxon>Eukaryota</taxon>
        <taxon>Metazoa</taxon>
        <taxon>Ecdysozoa</taxon>
        <taxon>Arthropoda</taxon>
        <taxon>Hexapoda</taxon>
        <taxon>Insecta</taxon>
        <taxon>Pterygota</taxon>
        <taxon>Neoptera</taxon>
        <taxon>Endopterygota</taxon>
        <taxon>Lepidoptera</taxon>
        <taxon>Glossata</taxon>
        <taxon>Ditrysia</taxon>
        <taxon>Yponomeutoidea</taxon>
        <taxon>Plutellidae</taxon>
        <taxon>Plutella</taxon>
    </lineage>
</organism>
<gene>
    <name evidence="2" type="ORF">JYU34_006465</name>
</gene>
<evidence type="ECO:0000313" key="3">
    <source>
        <dbReference type="Proteomes" id="UP000823941"/>
    </source>
</evidence>